<dbReference type="Pfam" id="PF03195">
    <property type="entry name" value="LOB"/>
    <property type="match status" value="1"/>
</dbReference>
<evidence type="ECO:0000313" key="3">
    <source>
        <dbReference type="EMBL" id="RYR06212.1"/>
    </source>
</evidence>
<evidence type="ECO:0000256" key="1">
    <source>
        <dbReference type="ARBA" id="ARBA00005474"/>
    </source>
</evidence>
<name>A0A444YWB2_ARAHY</name>
<evidence type="ECO:0000313" key="4">
    <source>
        <dbReference type="Proteomes" id="UP000289738"/>
    </source>
</evidence>
<dbReference type="Proteomes" id="UP000289738">
    <property type="component" value="Chromosome B06"/>
</dbReference>
<dbReference type="AlphaFoldDB" id="A0A444YWB2"/>
<sequence>MDAYDGTVRLGAINLKQHDLRAGAAGEFDSGPDVSVSSPVTRQKAAAAKQFIENHYKNYLQGLQDRKDSFHFNMSPCLLCPHCPKKCPHCVKARSRCTENCPYRRFFPPEAEGSRTLYAILTEFFPPQCIKKFLSRDIVNRDEPTFKKHLLGLRWMALQWKKRPVNGPYGSYLKIKKKLRIAQKKLRRMRFMHQVHRMRPIRGVRSEPCLI</sequence>
<evidence type="ECO:0000259" key="2">
    <source>
        <dbReference type="PROSITE" id="PS50891"/>
    </source>
</evidence>
<comment type="caution">
    <text evidence="3">The sequence shown here is derived from an EMBL/GenBank/DDBJ whole genome shotgun (WGS) entry which is preliminary data.</text>
</comment>
<dbReference type="PROSITE" id="PS50891">
    <property type="entry name" value="LOB"/>
    <property type="match status" value="1"/>
</dbReference>
<dbReference type="InterPro" id="IPR004883">
    <property type="entry name" value="LOB"/>
</dbReference>
<protein>
    <recommendedName>
        <fullName evidence="2">LOB domain-containing protein</fullName>
    </recommendedName>
</protein>
<reference evidence="3 4" key="1">
    <citation type="submission" date="2019-01" db="EMBL/GenBank/DDBJ databases">
        <title>Sequencing of cultivated peanut Arachis hypogaea provides insights into genome evolution and oil improvement.</title>
        <authorList>
            <person name="Chen X."/>
        </authorList>
    </citation>
    <scope>NUCLEOTIDE SEQUENCE [LARGE SCALE GENOMIC DNA]</scope>
    <source>
        <strain evidence="4">cv. Fuhuasheng</strain>
        <tissue evidence="3">Leaves</tissue>
    </source>
</reference>
<feature type="domain" description="LOB" evidence="2">
    <location>
        <begin position="85"/>
        <end position="193"/>
    </location>
</feature>
<comment type="similarity">
    <text evidence="1">Belongs to the LOB domain-containing protein family.</text>
</comment>
<proteinExistence type="inferred from homology"/>
<dbReference type="EMBL" id="SDMP01000016">
    <property type="protein sequence ID" value="RYR06212.1"/>
    <property type="molecule type" value="Genomic_DNA"/>
</dbReference>
<accession>A0A444YWB2</accession>
<organism evidence="3 4">
    <name type="scientific">Arachis hypogaea</name>
    <name type="common">Peanut</name>
    <dbReference type="NCBI Taxonomy" id="3818"/>
    <lineage>
        <taxon>Eukaryota</taxon>
        <taxon>Viridiplantae</taxon>
        <taxon>Streptophyta</taxon>
        <taxon>Embryophyta</taxon>
        <taxon>Tracheophyta</taxon>
        <taxon>Spermatophyta</taxon>
        <taxon>Magnoliopsida</taxon>
        <taxon>eudicotyledons</taxon>
        <taxon>Gunneridae</taxon>
        <taxon>Pentapetalae</taxon>
        <taxon>rosids</taxon>
        <taxon>fabids</taxon>
        <taxon>Fabales</taxon>
        <taxon>Fabaceae</taxon>
        <taxon>Papilionoideae</taxon>
        <taxon>50 kb inversion clade</taxon>
        <taxon>dalbergioids sensu lato</taxon>
        <taxon>Dalbergieae</taxon>
        <taxon>Pterocarpus clade</taxon>
        <taxon>Arachis</taxon>
    </lineage>
</organism>
<keyword evidence="4" id="KW-1185">Reference proteome</keyword>
<gene>
    <name evidence="3" type="ORF">Ahy_B06g085995</name>
</gene>